<dbReference type="PRINTS" id="PR00385">
    <property type="entry name" value="P450"/>
</dbReference>
<dbReference type="GO" id="GO:0005506">
    <property type="term" value="F:iron ion binding"/>
    <property type="evidence" value="ECO:0007669"/>
    <property type="project" value="InterPro"/>
</dbReference>
<dbReference type="Proteomes" id="UP001063166">
    <property type="component" value="Unassembled WGS sequence"/>
</dbReference>
<protein>
    <submittedName>
        <fullName evidence="10">Cytochrome P450</fullName>
    </submittedName>
</protein>
<organism evidence="10 11">
    <name type="scientific">Lyophyllum shimeji</name>
    <name type="common">Hon-shimeji</name>
    <name type="synonym">Tricholoma shimeji</name>
    <dbReference type="NCBI Taxonomy" id="47721"/>
    <lineage>
        <taxon>Eukaryota</taxon>
        <taxon>Fungi</taxon>
        <taxon>Dikarya</taxon>
        <taxon>Basidiomycota</taxon>
        <taxon>Agaricomycotina</taxon>
        <taxon>Agaricomycetes</taxon>
        <taxon>Agaricomycetidae</taxon>
        <taxon>Agaricales</taxon>
        <taxon>Tricholomatineae</taxon>
        <taxon>Lyophyllaceae</taxon>
        <taxon>Lyophyllum</taxon>
    </lineage>
</organism>
<comment type="cofactor">
    <cofactor evidence="1 8">
        <name>heme</name>
        <dbReference type="ChEBI" id="CHEBI:30413"/>
    </cofactor>
</comment>
<dbReference type="AlphaFoldDB" id="A0A9P3PMA6"/>
<dbReference type="Gene3D" id="1.10.630.10">
    <property type="entry name" value="Cytochrome P450"/>
    <property type="match status" value="1"/>
</dbReference>
<dbReference type="PRINTS" id="PR00463">
    <property type="entry name" value="EP450I"/>
</dbReference>
<dbReference type="GO" id="GO:0020037">
    <property type="term" value="F:heme binding"/>
    <property type="evidence" value="ECO:0007669"/>
    <property type="project" value="InterPro"/>
</dbReference>
<dbReference type="InterPro" id="IPR017972">
    <property type="entry name" value="Cyt_P450_CS"/>
</dbReference>
<keyword evidence="11" id="KW-1185">Reference proteome</keyword>
<reference evidence="10" key="1">
    <citation type="submission" date="2022-07" db="EMBL/GenBank/DDBJ databases">
        <title>The genome of Lyophyllum shimeji provides insight into the initial evolution of ectomycorrhizal fungal genome.</title>
        <authorList>
            <person name="Kobayashi Y."/>
            <person name="Shibata T."/>
            <person name="Hirakawa H."/>
            <person name="Shigenobu S."/>
            <person name="Nishiyama T."/>
            <person name="Yamada A."/>
            <person name="Hasebe M."/>
            <person name="Kawaguchi M."/>
        </authorList>
    </citation>
    <scope>NUCLEOTIDE SEQUENCE</scope>
    <source>
        <strain evidence="10">AT787</strain>
    </source>
</reference>
<evidence type="ECO:0000256" key="8">
    <source>
        <dbReference type="PIRSR" id="PIRSR602401-1"/>
    </source>
</evidence>
<dbReference type="PANTHER" id="PTHR24292">
    <property type="entry name" value="CYTOCHROME P450"/>
    <property type="match status" value="1"/>
</dbReference>
<evidence type="ECO:0000256" key="6">
    <source>
        <dbReference type="ARBA" id="ARBA00023004"/>
    </source>
</evidence>
<dbReference type="PROSITE" id="PS00086">
    <property type="entry name" value="CYTOCHROME_P450"/>
    <property type="match status" value="1"/>
</dbReference>
<dbReference type="CDD" id="cd11070">
    <property type="entry name" value="CYP56-like"/>
    <property type="match status" value="1"/>
</dbReference>
<evidence type="ECO:0000256" key="4">
    <source>
        <dbReference type="ARBA" id="ARBA00022723"/>
    </source>
</evidence>
<dbReference type="GO" id="GO:0016705">
    <property type="term" value="F:oxidoreductase activity, acting on paired donors, with incorporation or reduction of molecular oxygen"/>
    <property type="evidence" value="ECO:0007669"/>
    <property type="project" value="InterPro"/>
</dbReference>
<dbReference type="Pfam" id="PF00067">
    <property type="entry name" value="p450"/>
    <property type="match status" value="1"/>
</dbReference>
<dbReference type="PANTHER" id="PTHR24292:SF102">
    <property type="entry name" value="CYTOCHROME P450 FAMILY-RELATED"/>
    <property type="match status" value="1"/>
</dbReference>
<dbReference type="InterPro" id="IPR002401">
    <property type="entry name" value="Cyt_P450_E_grp-I"/>
</dbReference>
<name>A0A9P3PMA6_LYOSH</name>
<dbReference type="InterPro" id="IPR001128">
    <property type="entry name" value="Cyt_P450"/>
</dbReference>
<keyword evidence="7 9" id="KW-0503">Monooxygenase</keyword>
<dbReference type="EMBL" id="BRPK01000004">
    <property type="protein sequence ID" value="GLB37921.1"/>
    <property type="molecule type" value="Genomic_DNA"/>
</dbReference>
<evidence type="ECO:0000313" key="10">
    <source>
        <dbReference type="EMBL" id="GLB37921.1"/>
    </source>
</evidence>
<feature type="binding site" description="axial binding residue" evidence="8">
    <location>
        <position position="453"/>
    </location>
    <ligand>
        <name>heme</name>
        <dbReference type="ChEBI" id="CHEBI:30413"/>
    </ligand>
    <ligandPart>
        <name>Fe</name>
        <dbReference type="ChEBI" id="CHEBI:18248"/>
    </ligandPart>
</feature>
<gene>
    <name evidence="10" type="ORF">LshimejAT787_0409720</name>
</gene>
<accession>A0A9P3PMA6</accession>
<evidence type="ECO:0000256" key="2">
    <source>
        <dbReference type="ARBA" id="ARBA00010617"/>
    </source>
</evidence>
<comment type="similarity">
    <text evidence="2 9">Belongs to the cytochrome P450 family.</text>
</comment>
<evidence type="ECO:0000256" key="3">
    <source>
        <dbReference type="ARBA" id="ARBA00022617"/>
    </source>
</evidence>
<keyword evidence="4 8" id="KW-0479">Metal-binding</keyword>
<evidence type="ECO:0000256" key="1">
    <source>
        <dbReference type="ARBA" id="ARBA00001971"/>
    </source>
</evidence>
<evidence type="ECO:0000313" key="11">
    <source>
        <dbReference type="Proteomes" id="UP001063166"/>
    </source>
</evidence>
<sequence length="523" mass="59134">MSLTLLASAIATIYVTHRLVDYWRAARSINNHPGYRTLLAQTSSIGHFFPPIPGITPGGNHLFMNKYRMYEIVGCDIHSAVSAWPTATTTLFVADAAAIKQVALARTRFQKPVHHYDVLELYGRNLITAEGDEWKKYRKICAPAFSERNNRLVWEETIKIMDSLFEDVWGSKEIIATDHVVEITLPIALFVIGAAGFGRKISWKDGDLAPPGHRLTFKEALHVVSTDVFIKLVVPDRALGLTERLRSVKVAFEELKQYMLEMIDERQRAGNLEGRHDLLSSLLNANDLDSGESKLTVSELLGNIFIFLLAGHETTAHTLCFTFALLALHPDEQEILYQHTQSVLSRVGDAPTYDNMPLFTQSLAVFYETLRMFPPATGIMKTCMEDTTLATTDALGNQIVVPVPKGADVTMDFTALHYNPRYWDEPHAFRPSRFLKEWPRDAFLPFSTGARACLGRKFFETEGIAILTKVISRYRIEVKEEPQFALETFEQRKARIFKTRLGLTLTPIKVPLVFKLRETKTVT</sequence>
<evidence type="ECO:0000256" key="5">
    <source>
        <dbReference type="ARBA" id="ARBA00023002"/>
    </source>
</evidence>
<keyword evidence="6 8" id="KW-0408">Iron</keyword>
<proteinExistence type="inferred from homology"/>
<dbReference type="OrthoDB" id="1470350at2759"/>
<evidence type="ECO:0000256" key="7">
    <source>
        <dbReference type="ARBA" id="ARBA00023033"/>
    </source>
</evidence>
<comment type="caution">
    <text evidence="10">The sequence shown here is derived from an EMBL/GenBank/DDBJ whole genome shotgun (WGS) entry which is preliminary data.</text>
</comment>
<dbReference type="SUPFAM" id="SSF48264">
    <property type="entry name" value="Cytochrome P450"/>
    <property type="match status" value="1"/>
</dbReference>
<keyword evidence="3 8" id="KW-0349">Heme</keyword>
<dbReference type="GO" id="GO:0004497">
    <property type="term" value="F:monooxygenase activity"/>
    <property type="evidence" value="ECO:0007669"/>
    <property type="project" value="UniProtKB-KW"/>
</dbReference>
<keyword evidence="5 9" id="KW-0560">Oxidoreductase</keyword>
<dbReference type="InterPro" id="IPR036396">
    <property type="entry name" value="Cyt_P450_sf"/>
</dbReference>
<evidence type="ECO:0000256" key="9">
    <source>
        <dbReference type="RuleBase" id="RU000461"/>
    </source>
</evidence>
<dbReference type="InterPro" id="IPR050476">
    <property type="entry name" value="Insect_CytP450_Detox"/>
</dbReference>